<accession>A0A1I0SBK2</accession>
<dbReference type="EMBL" id="FOJG01000002">
    <property type="protein sequence ID" value="SEW54076.1"/>
    <property type="molecule type" value="Genomic_DNA"/>
</dbReference>
<dbReference type="Proteomes" id="UP000199310">
    <property type="component" value="Unassembled WGS sequence"/>
</dbReference>
<gene>
    <name evidence="1" type="ORF">SAMN04488122_5904</name>
</gene>
<dbReference type="STRING" id="29529.SAMN04488122_5904"/>
<organism evidence="1 2">
    <name type="scientific">Chitinophaga arvensicola</name>
    <dbReference type="NCBI Taxonomy" id="29529"/>
    <lineage>
        <taxon>Bacteria</taxon>
        <taxon>Pseudomonadati</taxon>
        <taxon>Bacteroidota</taxon>
        <taxon>Chitinophagia</taxon>
        <taxon>Chitinophagales</taxon>
        <taxon>Chitinophagaceae</taxon>
        <taxon>Chitinophaga</taxon>
    </lineage>
</organism>
<protein>
    <submittedName>
        <fullName evidence="1">Uncharacterized protein</fullName>
    </submittedName>
</protein>
<sequence>MKKKITSRLKLTKITVASLSKISTEKNKERSLPTTQFISCGETFWVC</sequence>
<proteinExistence type="predicted"/>
<evidence type="ECO:0000313" key="1">
    <source>
        <dbReference type="EMBL" id="SEW54076.1"/>
    </source>
</evidence>
<reference evidence="2" key="1">
    <citation type="submission" date="2016-10" db="EMBL/GenBank/DDBJ databases">
        <authorList>
            <person name="Varghese N."/>
            <person name="Submissions S."/>
        </authorList>
    </citation>
    <scope>NUCLEOTIDE SEQUENCE [LARGE SCALE GENOMIC DNA]</scope>
    <source>
        <strain evidence="2">DSM 3695</strain>
    </source>
</reference>
<dbReference type="AlphaFoldDB" id="A0A1I0SBK2"/>
<evidence type="ECO:0000313" key="2">
    <source>
        <dbReference type="Proteomes" id="UP000199310"/>
    </source>
</evidence>
<keyword evidence="2" id="KW-1185">Reference proteome</keyword>
<name>A0A1I0SBK2_9BACT</name>